<dbReference type="NCBIfam" id="TIGR03423">
    <property type="entry name" value="pbp2_mrdA"/>
    <property type="match status" value="1"/>
</dbReference>
<dbReference type="InterPro" id="IPR050515">
    <property type="entry name" value="Beta-lactam/transpept"/>
</dbReference>
<keyword evidence="5" id="KW-0121">Carboxypeptidase</keyword>
<dbReference type="AlphaFoldDB" id="A0A1G8EX86"/>
<accession>A0A1G8EX86</accession>
<dbReference type="Gene3D" id="3.90.1310.10">
    <property type="entry name" value="Penicillin-binding protein 2a (Domain 2)"/>
    <property type="match status" value="1"/>
</dbReference>
<feature type="domain" description="Penicillin-binding protein dimerisation" evidence="15">
    <location>
        <begin position="46"/>
        <end position="209"/>
    </location>
</feature>
<evidence type="ECO:0000259" key="14">
    <source>
        <dbReference type="Pfam" id="PF00905"/>
    </source>
</evidence>
<evidence type="ECO:0000313" key="16">
    <source>
        <dbReference type="EMBL" id="SDH74480.1"/>
    </source>
</evidence>
<keyword evidence="8" id="KW-0378">Hydrolase</keyword>
<keyword evidence="3" id="KW-1003">Cell membrane</keyword>
<sequence>MRKLLLPIIIVTVTIVILSRLFYLQVVDDTYIKKSENNALKIVYEYPERGYVFDRNGKLLIANQPSYDIMVIPREVKDIDTLALCNLLDVSIETFNTKLEKAKKYSPRLPSIFLPQLNKREYAAFQEKIRNFKGFYIQKRNLRDYQVSSGANIFGYIRQVNEQNIKSNPYYKSGDLIGIQGIEQQYEETLRGTKGVRYIQRDRFNREIGSFKNGIYDTLAVKGEDITLTIDSELQAYGELLMQNKRGGIVAIEPKTGEILALVNAPSYDPSLLVGRERSKNYTKLYNDSLAKPLYNRVLSGEYSPGSPFKILTALIGLQEGVITPQTTFSCNRGFYYGKGAWMGCHDSGNWNLNTAIAKSCNTYFANAYKRVIEKYKSPTVGINKWSEHLHSFGLGQFLGYDLPEGRKGHIPDADYYNRWYPNGGWRSTTTISNSIGQGEVILTPMQLANMMAAVANHGYYYTPHIIKNIEHHDIDNKFTTKHQTTIDPQHFLPIVQGMNDVFNFGTGRSVYVDGLDMCGKTGTVENFTRINGKRYQLTDHSVFVAFAPKEDPKIAIAVFIENGYWGNRWAAPITSLMIQKYLLKEIVRKDLEDKMLKGSLQSEYDRVLQLYRATEKAHKK</sequence>
<protein>
    <submittedName>
        <fullName evidence="16">Penicillin-binding protein 2</fullName>
    </submittedName>
</protein>
<feature type="domain" description="Penicillin-binding protein transpeptidase" evidence="14">
    <location>
        <begin position="247"/>
        <end position="575"/>
    </location>
</feature>
<keyword evidence="9" id="KW-0133">Cell shape</keyword>
<dbReference type="PANTHER" id="PTHR30627:SF2">
    <property type="entry name" value="PEPTIDOGLYCAN D,D-TRANSPEPTIDASE MRDA"/>
    <property type="match status" value="1"/>
</dbReference>
<evidence type="ECO:0000256" key="8">
    <source>
        <dbReference type="ARBA" id="ARBA00022801"/>
    </source>
</evidence>
<dbReference type="GO" id="GO:0008360">
    <property type="term" value="P:regulation of cell shape"/>
    <property type="evidence" value="ECO:0007669"/>
    <property type="project" value="UniProtKB-KW"/>
</dbReference>
<keyword evidence="7" id="KW-0812">Transmembrane</keyword>
<dbReference type="FunFam" id="3.40.710.10:FF:000024">
    <property type="entry name" value="Penicillin-binding protein 2"/>
    <property type="match status" value="1"/>
</dbReference>
<dbReference type="InterPro" id="IPR005311">
    <property type="entry name" value="PBP_dimer"/>
</dbReference>
<dbReference type="GO" id="GO:0005886">
    <property type="term" value="C:plasma membrane"/>
    <property type="evidence" value="ECO:0007669"/>
    <property type="project" value="UniProtKB-SubCell"/>
</dbReference>
<evidence type="ECO:0000256" key="9">
    <source>
        <dbReference type="ARBA" id="ARBA00022960"/>
    </source>
</evidence>
<dbReference type="GO" id="GO:0009252">
    <property type="term" value="P:peptidoglycan biosynthetic process"/>
    <property type="evidence" value="ECO:0007669"/>
    <property type="project" value="UniProtKB-KW"/>
</dbReference>
<evidence type="ECO:0000256" key="11">
    <source>
        <dbReference type="ARBA" id="ARBA00022989"/>
    </source>
</evidence>
<name>A0A1G8EX86_9FLAO</name>
<keyword evidence="12" id="KW-0472">Membrane</keyword>
<evidence type="ECO:0000256" key="3">
    <source>
        <dbReference type="ARBA" id="ARBA00022475"/>
    </source>
</evidence>
<dbReference type="EMBL" id="FNDQ01000013">
    <property type="protein sequence ID" value="SDH74480.1"/>
    <property type="molecule type" value="Genomic_DNA"/>
</dbReference>
<dbReference type="InterPro" id="IPR012338">
    <property type="entry name" value="Beta-lactam/transpept-like"/>
</dbReference>
<evidence type="ECO:0000256" key="1">
    <source>
        <dbReference type="ARBA" id="ARBA00004167"/>
    </source>
</evidence>
<gene>
    <name evidence="16" type="ORF">SAMN05421818_11312</name>
</gene>
<dbReference type="GO" id="GO:0009002">
    <property type="term" value="F:serine-type D-Ala-D-Ala carboxypeptidase activity"/>
    <property type="evidence" value="ECO:0007669"/>
    <property type="project" value="InterPro"/>
</dbReference>
<dbReference type="Gene3D" id="3.40.710.10">
    <property type="entry name" value="DD-peptidase/beta-lactamase superfamily"/>
    <property type="match status" value="1"/>
</dbReference>
<evidence type="ECO:0000256" key="2">
    <source>
        <dbReference type="ARBA" id="ARBA00004236"/>
    </source>
</evidence>
<dbReference type="InterPro" id="IPR001460">
    <property type="entry name" value="PCN-bd_Tpept"/>
</dbReference>
<dbReference type="Pfam" id="PF00905">
    <property type="entry name" value="Transpeptidase"/>
    <property type="match status" value="1"/>
</dbReference>
<dbReference type="SUPFAM" id="SSF56601">
    <property type="entry name" value="beta-lactamase/transpeptidase-like"/>
    <property type="match status" value="1"/>
</dbReference>
<evidence type="ECO:0000256" key="10">
    <source>
        <dbReference type="ARBA" id="ARBA00022984"/>
    </source>
</evidence>
<evidence type="ECO:0000256" key="5">
    <source>
        <dbReference type="ARBA" id="ARBA00022645"/>
    </source>
</evidence>
<keyword evidence="10" id="KW-0573">Peptidoglycan synthesis</keyword>
<keyword evidence="17" id="KW-1185">Reference proteome</keyword>
<keyword evidence="6" id="KW-0645">Protease</keyword>
<keyword evidence="4" id="KW-0997">Cell inner membrane</keyword>
<dbReference type="GO" id="GO:0071555">
    <property type="term" value="P:cell wall organization"/>
    <property type="evidence" value="ECO:0007669"/>
    <property type="project" value="UniProtKB-KW"/>
</dbReference>
<organism evidence="16 17">
    <name type="scientific">Myroides phaeus</name>
    <dbReference type="NCBI Taxonomy" id="702745"/>
    <lineage>
        <taxon>Bacteria</taxon>
        <taxon>Pseudomonadati</taxon>
        <taxon>Bacteroidota</taxon>
        <taxon>Flavobacteriia</taxon>
        <taxon>Flavobacteriales</taxon>
        <taxon>Flavobacteriaceae</taxon>
        <taxon>Myroides</taxon>
    </lineage>
</organism>
<comment type="subcellular location">
    <subcellularLocation>
        <location evidence="2">Cell membrane</location>
    </subcellularLocation>
    <subcellularLocation>
        <location evidence="1">Membrane</location>
        <topology evidence="1">Single-pass membrane protein</topology>
    </subcellularLocation>
</comment>
<dbReference type="GO" id="GO:0006508">
    <property type="term" value="P:proteolysis"/>
    <property type="evidence" value="ECO:0007669"/>
    <property type="project" value="UniProtKB-KW"/>
</dbReference>
<evidence type="ECO:0000259" key="15">
    <source>
        <dbReference type="Pfam" id="PF03717"/>
    </source>
</evidence>
<proteinExistence type="predicted"/>
<dbReference type="GO" id="GO:0008658">
    <property type="term" value="F:penicillin binding"/>
    <property type="evidence" value="ECO:0007669"/>
    <property type="project" value="InterPro"/>
</dbReference>
<evidence type="ECO:0000256" key="7">
    <source>
        <dbReference type="ARBA" id="ARBA00022692"/>
    </source>
</evidence>
<dbReference type="InterPro" id="IPR036138">
    <property type="entry name" value="PBP_dimer_sf"/>
</dbReference>
<keyword evidence="13" id="KW-0961">Cell wall biogenesis/degradation</keyword>
<reference evidence="17" key="1">
    <citation type="submission" date="2016-10" db="EMBL/GenBank/DDBJ databases">
        <authorList>
            <person name="Varghese N."/>
            <person name="Submissions S."/>
        </authorList>
    </citation>
    <scope>NUCLEOTIDE SEQUENCE [LARGE SCALE GENOMIC DNA]</scope>
    <source>
        <strain evidence="17">DSM 23313</strain>
    </source>
</reference>
<dbReference type="GO" id="GO:0071972">
    <property type="term" value="F:peptidoglycan L,D-transpeptidase activity"/>
    <property type="evidence" value="ECO:0007669"/>
    <property type="project" value="TreeGrafter"/>
</dbReference>
<dbReference type="RefSeq" id="WP_090408866.1">
    <property type="nucleotide sequence ID" value="NZ_FNDQ01000013.1"/>
</dbReference>
<dbReference type="PANTHER" id="PTHR30627">
    <property type="entry name" value="PEPTIDOGLYCAN D,D-TRANSPEPTIDASE"/>
    <property type="match status" value="1"/>
</dbReference>
<dbReference type="Gene3D" id="3.30.1390.30">
    <property type="entry name" value="Penicillin-binding protein 2a, domain 3"/>
    <property type="match status" value="1"/>
</dbReference>
<evidence type="ECO:0000313" key="17">
    <source>
        <dbReference type="Proteomes" id="UP000243588"/>
    </source>
</evidence>
<dbReference type="STRING" id="702745.SAMN05421818_11312"/>
<dbReference type="InterPro" id="IPR017790">
    <property type="entry name" value="Penicillin-binding_protein_2"/>
</dbReference>
<keyword evidence="11" id="KW-1133">Transmembrane helix</keyword>
<dbReference type="Pfam" id="PF03717">
    <property type="entry name" value="PBP_dimer"/>
    <property type="match status" value="1"/>
</dbReference>
<dbReference type="Proteomes" id="UP000243588">
    <property type="component" value="Unassembled WGS sequence"/>
</dbReference>
<evidence type="ECO:0000256" key="13">
    <source>
        <dbReference type="ARBA" id="ARBA00023316"/>
    </source>
</evidence>
<evidence type="ECO:0000256" key="4">
    <source>
        <dbReference type="ARBA" id="ARBA00022519"/>
    </source>
</evidence>
<dbReference type="SUPFAM" id="SSF56519">
    <property type="entry name" value="Penicillin binding protein dimerisation domain"/>
    <property type="match status" value="1"/>
</dbReference>
<evidence type="ECO:0000256" key="12">
    <source>
        <dbReference type="ARBA" id="ARBA00023136"/>
    </source>
</evidence>
<evidence type="ECO:0000256" key="6">
    <source>
        <dbReference type="ARBA" id="ARBA00022670"/>
    </source>
</evidence>